<gene>
    <name evidence="2" type="primary">LOC102806286</name>
</gene>
<dbReference type="PANTHER" id="PTHR33050">
    <property type="entry name" value="REVERSE TRANSCRIPTASE DOMAIN-CONTAINING PROTEIN"/>
    <property type="match status" value="1"/>
</dbReference>
<protein>
    <submittedName>
        <fullName evidence="2">Uncharacterized protein LOC102806286</fullName>
    </submittedName>
</protein>
<dbReference type="SUPFAM" id="SSF56672">
    <property type="entry name" value="DNA/RNA polymerases"/>
    <property type="match status" value="1"/>
</dbReference>
<sequence length="241" mass="26896">MVDAFKLIPIHPSLWNLYGIQWDSQFYTVFHLLDDFLTVDPPSCDVDRTMVLLTLLTVVSLLKYPYLTTKTVGPTKCLEYLGIELDTIAMETPLPEDKLNRMLNLVVSFLARKSCTKRELPSPLGHLNFTCKLVIPGLTFISCLLEISKGVKSSNYHVTLSPESKQDLLMWHQILSNWNGVSMFLEAKTTLASDMQPFTDASSIRHGGISAVIGLMNAGSTDLSLTLMQHCSSHLKNCTQS</sequence>
<dbReference type="RefSeq" id="XP_006816603.1">
    <property type="nucleotide sequence ID" value="XM_006816540.1"/>
</dbReference>
<evidence type="ECO:0000313" key="2">
    <source>
        <dbReference type="RefSeq" id="XP_006816603.1"/>
    </source>
</evidence>
<dbReference type="GeneID" id="102806286"/>
<evidence type="ECO:0000313" key="1">
    <source>
        <dbReference type="Proteomes" id="UP000694865"/>
    </source>
</evidence>
<dbReference type="Proteomes" id="UP000694865">
    <property type="component" value="Unplaced"/>
</dbReference>
<name>A0ABM0M9B2_SACKO</name>
<dbReference type="InterPro" id="IPR043502">
    <property type="entry name" value="DNA/RNA_pol_sf"/>
</dbReference>
<reference evidence="2" key="1">
    <citation type="submission" date="2025-08" db="UniProtKB">
        <authorList>
            <consortium name="RefSeq"/>
        </authorList>
    </citation>
    <scope>IDENTIFICATION</scope>
    <source>
        <tissue evidence="2">Testes</tissue>
    </source>
</reference>
<organism evidence="1 2">
    <name type="scientific">Saccoglossus kowalevskii</name>
    <name type="common">Acorn worm</name>
    <dbReference type="NCBI Taxonomy" id="10224"/>
    <lineage>
        <taxon>Eukaryota</taxon>
        <taxon>Metazoa</taxon>
        <taxon>Hemichordata</taxon>
        <taxon>Enteropneusta</taxon>
        <taxon>Harrimaniidae</taxon>
        <taxon>Saccoglossus</taxon>
    </lineage>
</organism>
<accession>A0ABM0M9B2</accession>
<keyword evidence="1" id="KW-1185">Reference proteome</keyword>
<proteinExistence type="predicted"/>
<dbReference type="InterPro" id="IPR052055">
    <property type="entry name" value="Hepadnavirus_pol/RT"/>
</dbReference>
<dbReference type="PANTHER" id="PTHR33050:SF7">
    <property type="entry name" value="RIBONUCLEASE H"/>
    <property type="match status" value="1"/>
</dbReference>